<evidence type="ECO:0000256" key="6">
    <source>
        <dbReference type="ARBA" id="ARBA00022519"/>
    </source>
</evidence>
<dbReference type="PANTHER" id="PTHR39583">
    <property type="entry name" value="TYPE II SECRETION SYSTEM PROTEIN J-RELATED"/>
    <property type="match status" value="1"/>
</dbReference>
<dbReference type="InterPro" id="IPR010055">
    <property type="entry name" value="T2SS_protein-GspJ"/>
</dbReference>
<proteinExistence type="inferred from homology"/>
<dbReference type="InterPro" id="IPR012902">
    <property type="entry name" value="N_methyl_site"/>
</dbReference>
<keyword evidence="6" id="KW-0997">Cell inner membrane</keyword>
<dbReference type="EMBL" id="LSNE01000007">
    <property type="protein sequence ID" value="KXI28276.1"/>
    <property type="molecule type" value="Genomic_DNA"/>
</dbReference>
<dbReference type="GO" id="GO:0015628">
    <property type="term" value="P:protein secretion by the type II secretion system"/>
    <property type="evidence" value="ECO:0007669"/>
    <property type="project" value="InterPro"/>
</dbReference>
<dbReference type="Gene3D" id="2.10.70.20">
    <property type="entry name" value="gspk-gspi-gspj complex like domains"/>
    <property type="match status" value="1"/>
</dbReference>
<protein>
    <recommendedName>
        <fullName evidence="3">Type II secretion system protein J</fullName>
    </recommendedName>
</protein>
<evidence type="ECO:0000256" key="3">
    <source>
        <dbReference type="ARBA" id="ARBA00021539"/>
    </source>
</evidence>
<dbReference type="InterPro" id="IPR051621">
    <property type="entry name" value="T2SS_protein_J"/>
</dbReference>
<keyword evidence="7 10" id="KW-0812">Transmembrane</keyword>
<dbReference type="Proteomes" id="UP000070299">
    <property type="component" value="Unassembled WGS sequence"/>
</dbReference>
<organism evidence="11 12">
    <name type="scientific">Paraglaciecola hydrolytica</name>
    <dbReference type="NCBI Taxonomy" id="1799789"/>
    <lineage>
        <taxon>Bacteria</taxon>
        <taxon>Pseudomonadati</taxon>
        <taxon>Pseudomonadota</taxon>
        <taxon>Gammaproteobacteria</taxon>
        <taxon>Alteromonadales</taxon>
        <taxon>Alteromonadaceae</taxon>
        <taxon>Paraglaciecola</taxon>
    </lineage>
</organism>
<dbReference type="Pfam" id="PF11612">
    <property type="entry name" value="T2SSJ"/>
    <property type="match status" value="1"/>
</dbReference>
<dbReference type="InterPro" id="IPR045584">
    <property type="entry name" value="Pilin-like"/>
</dbReference>
<keyword evidence="4" id="KW-1003">Cell membrane</keyword>
<gene>
    <name evidence="11" type="ORF">AX660_18055</name>
</gene>
<dbReference type="STRING" id="1799789.AX660_18055"/>
<evidence type="ECO:0000256" key="1">
    <source>
        <dbReference type="ARBA" id="ARBA00004377"/>
    </source>
</evidence>
<dbReference type="GO" id="GO:0015627">
    <property type="term" value="C:type II protein secretion system complex"/>
    <property type="evidence" value="ECO:0007669"/>
    <property type="project" value="InterPro"/>
</dbReference>
<dbReference type="GO" id="GO:0005886">
    <property type="term" value="C:plasma membrane"/>
    <property type="evidence" value="ECO:0007669"/>
    <property type="project" value="UniProtKB-SubCell"/>
</dbReference>
<dbReference type="SUPFAM" id="SSF54523">
    <property type="entry name" value="Pili subunits"/>
    <property type="match status" value="1"/>
</dbReference>
<accession>A0A135ZZ65</accession>
<sequence>MIQPQRFAHQGFTLIEILVAMAIFSLIGLASTGLLTTVIDDDKASSQRFAELEQLQRAMLTIERDLLQAVPRAVRLNGEVNQVVIRGGEDELGGMADSIAFVHAGWHNPQLMLPRSTLQLVGYRLEENKLLRLYGNYLDNVIGYEPKTRVLLEGISDFQVEFLTNSNNEDDDWQESYVGTALPLAVAITFKSDVFGEIRREFLLASGV</sequence>
<evidence type="ECO:0000256" key="7">
    <source>
        <dbReference type="ARBA" id="ARBA00022692"/>
    </source>
</evidence>
<evidence type="ECO:0000256" key="4">
    <source>
        <dbReference type="ARBA" id="ARBA00022475"/>
    </source>
</evidence>
<comment type="similarity">
    <text evidence="2">Belongs to the GSP J family.</text>
</comment>
<feature type="transmembrane region" description="Helical" evidence="10">
    <location>
        <begin position="12"/>
        <end position="39"/>
    </location>
</feature>
<name>A0A135ZZ65_9ALTE</name>
<dbReference type="AlphaFoldDB" id="A0A135ZZ65"/>
<keyword evidence="8 10" id="KW-1133">Transmembrane helix</keyword>
<evidence type="ECO:0000313" key="11">
    <source>
        <dbReference type="EMBL" id="KXI28276.1"/>
    </source>
</evidence>
<dbReference type="PROSITE" id="PS00409">
    <property type="entry name" value="PROKAR_NTER_METHYL"/>
    <property type="match status" value="1"/>
</dbReference>
<keyword evidence="5" id="KW-0488">Methylation</keyword>
<dbReference type="PANTHER" id="PTHR39583:SF2">
    <property type="entry name" value="TYPE II SECRETION SYSTEM PROTEIN J"/>
    <property type="match status" value="1"/>
</dbReference>
<dbReference type="NCBIfam" id="TIGR01711">
    <property type="entry name" value="gspJ"/>
    <property type="match status" value="1"/>
</dbReference>
<keyword evidence="9 10" id="KW-0472">Membrane</keyword>
<dbReference type="Gene3D" id="3.10.610.10">
    <property type="entry name" value="GSPII I/J protein-like"/>
    <property type="match status" value="1"/>
</dbReference>
<comment type="subcellular location">
    <subcellularLocation>
        <location evidence="1">Cell inner membrane</location>
        <topology evidence="1">Single-pass membrane protein</topology>
    </subcellularLocation>
</comment>
<evidence type="ECO:0000256" key="10">
    <source>
        <dbReference type="SAM" id="Phobius"/>
    </source>
</evidence>
<dbReference type="RefSeq" id="WP_068378413.1">
    <property type="nucleotide sequence ID" value="NZ_LSNE01000007.1"/>
</dbReference>
<evidence type="ECO:0000256" key="5">
    <source>
        <dbReference type="ARBA" id="ARBA00022481"/>
    </source>
</evidence>
<comment type="caution">
    <text evidence="11">The sequence shown here is derived from an EMBL/GenBank/DDBJ whole genome shotgun (WGS) entry which is preliminary data.</text>
</comment>
<dbReference type="OrthoDB" id="9794345at2"/>
<dbReference type="Pfam" id="PF07963">
    <property type="entry name" value="N_methyl"/>
    <property type="match status" value="1"/>
</dbReference>
<keyword evidence="12" id="KW-1185">Reference proteome</keyword>
<evidence type="ECO:0000256" key="9">
    <source>
        <dbReference type="ARBA" id="ARBA00023136"/>
    </source>
</evidence>
<reference evidence="12" key="1">
    <citation type="submission" date="2016-02" db="EMBL/GenBank/DDBJ databases">
        <authorList>
            <person name="Schultz-Johansen M."/>
            <person name="Glaring M.A."/>
            <person name="Bech P.K."/>
            <person name="Stougaard P."/>
        </authorList>
    </citation>
    <scope>NUCLEOTIDE SEQUENCE [LARGE SCALE GENOMIC DNA]</scope>
    <source>
        <strain evidence="12">S66</strain>
    </source>
</reference>
<dbReference type="NCBIfam" id="TIGR02532">
    <property type="entry name" value="IV_pilin_GFxxxE"/>
    <property type="match status" value="1"/>
</dbReference>
<evidence type="ECO:0000256" key="2">
    <source>
        <dbReference type="ARBA" id="ARBA00011084"/>
    </source>
</evidence>
<evidence type="ECO:0000313" key="12">
    <source>
        <dbReference type="Proteomes" id="UP000070299"/>
    </source>
</evidence>
<evidence type="ECO:0000256" key="8">
    <source>
        <dbReference type="ARBA" id="ARBA00022989"/>
    </source>
</evidence>